<organism evidence="9 10">
    <name type="scientific">Roseinatronobacter alkalisoli</name>
    <dbReference type="NCBI Taxonomy" id="3028235"/>
    <lineage>
        <taxon>Bacteria</taxon>
        <taxon>Pseudomonadati</taxon>
        <taxon>Pseudomonadota</taxon>
        <taxon>Alphaproteobacteria</taxon>
        <taxon>Rhodobacterales</taxon>
        <taxon>Paracoccaceae</taxon>
        <taxon>Roseinatronobacter</taxon>
    </lineage>
</organism>
<dbReference type="Proteomes" id="UP001431784">
    <property type="component" value="Unassembled WGS sequence"/>
</dbReference>
<evidence type="ECO:0000256" key="4">
    <source>
        <dbReference type="ARBA" id="ARBA00022679"/>
    </source>
</evidence>
<dbReference type="PRINTS" id="PR00344">
    <property type="entry name" value="BCTRLSENSOR"/>
</dbReference>
<name>A0ABT5T7I0_9RHOB</name>
<keyword evidence="6 9" id="KW-0418">Kinase</keyword>
<evidence type="ECO:0000256" key="5">
    <source>
        <dbReference type="ARBA" id="ARBA00022741"/>
    </source>
</evidence>
<dbReference type="InterPro" id="IPR005467">
    <property type="entry name" value="His_kinase_dom"/>
</dbReference>
<dbReference type="InterPro" id="IPR036890">
    <property type="entry name" value="HATPase_C_sf"/>
</dbReference>
<evidence type="ECO:0000256" key="7">
    <source>
        <dbReference type="ARBA" id="ARBA00022840"/>
    </source>
</evidence>
<dbReference type="PANTHER" id="PTHR41523:SF8">
    <property type="entry name" value="ETHYLENE RESPONSE SENSOR PROTEIN"/>
    <property type="match status" value="1"/>
</dbReference>
<dbReference type="Pfam" id="PF07568">
    <property type="entry name" value="HisKA_2"/>
    <property type="match status" value="1"/>
</dbReference>
<dbReference type="PANTHER" id="PTHR41523">
    <property type="entry name" value="TWO-COMPONENT SYSTEM SENSOR PROTEIN"/>
    <property type="match status" value="1"/>
</dbReference>
<keyword evidence="3" id="KW-0597">Phosphoprotein</keyword>
<dbReference type="SMART" id="SM00387">
    <property type="entry name" value="HATPase_c"/>
    <property type="match status" value="1"/>
</dbReference>
<dbReference type="SUPFAM" id="SSF55874">
    <property type="entry name" value="ATPase domain of HSP90 chaperone/DNA topoisomerase II/histidine kinase"/>
    <property type="match status" value="1"/>
</dbReference>
<dbReference type="InterPro" id="IPR011495">
    <property type="entry name" value="Sig_transdc_His_kin_sub2_dim/P"/>
</dbReference>
<keyword evidence="4 9" id="KW-0808">Transferase</keyword>
<keyword evidence="5" id="KW-0547">Nucleotide-binding</keyword>
<dbReference type="EC" id="2.7.13.3" evidence="2"/>
<keyword evidence="10" id="KW-1185">Reference proteome</keyword>
<evidence type="ECO:0000313" key="9">
    <source>
        <dbReference type="EMBL" id="MDD7971085.1"/>
    </source>
</evidence>
<gene>
    <name evidence="9" type="ORF">PUT78_08230</name>
</gene>
<comment type="catalytic activity">
    <reaction evidence="1">
        <text>ATP + protein L-histidine = ADP + protein N-phospho-L-histidine.</text>
        <dbReference type="EC" id="2.7.13.3"/>
    </reaction>
</comment>
<dbReference type="EMBL" id="JAQZSM010000005">
    <property type="protein sequence ID" value="MDD7971085.1"/>
    <property type="molecule type" value="Genomic_DNA"/>
</dbReference>
<reference evidence="9" key="1">
    <citation type="submission" date="2023-02" db="EMBL/GenBank/DDBJ databases">
        <title>Description of Roseinatronobacter alkalisoli sp. nov., an alkaliphilic bacerium isolated from soda soil.</title>
        <authorList>
            <person name="Wei W."/>
        </authorList>
    </citation>
    <scope>NUCLEOTIDE SEQUENCE</scope>
    <source>
        <strain evidence="9">HJB301</strain>
    </source>
</reference>
<dbReference type="GO" id="GO:0016301">
    <property type="term" value="F:kinase activity"/>
    <property type="evidence" value="ECO:0007669"/>
    <property type="project" value="UniProtKB-KW"/>
</dbReference>
<evidence type="ECO:0000259" key="8">
    <source>
        <dbReference type="PROSITE" id="PS50109"/>
    </source>
</evidence>
<proteinExistence type="predicted"/>
<dbReference type="InterPro" id="IPR004358">
    <property type="entry name" value="Sig_transdc_His_kin-like_C"/>
</dbReference>
<evidence type="ECO:0000256" key="6">
    <source>
        <dbReference type="ARBA" id="ARBA00022777"/>
    </source>
</evidence>
<feature type="domain" description="Histidine kinase" evidence="8">
    <location>
        <begin position="124"/>
        <end position="217"/>
    </location>
</feature>
<evidence type="ECO:0000256" key="3">
    <source>
        <dbReference type="ARBA" id="ARBA00022553"/>
    </source>
</evidence>
<evidence type="ECO:0000256" key="1">
    <source>
        <dbReference type="ARBA" id="ARBA00000085"/>
    </source>
</evidence>
<dbReference type="Gene3D" id="3.30.565.10">
    <property type="entry name" value="Histidine kinase-like ATPase, C-terminal domain"/>
    <property type="match status" value="1"/>
</dbReference>
<evidence type="ECO:0000256" key="2">
    <source>
        <dbReference type="ARBA" id="ARBA00012438"/>
    </source>
</evidence>
<evidence type="ECO:0000313" key="10">
    <source>
        <dbReference type="Proteomes" id="UP001431784"/>
    </source>
</evidence>
<keyword evidence="7" id="KW-0067">ATP-binding</keyword>
<sequence length="217" mass="23731">MDERREFQTDTNKADIPEHMEISVAESDHRIANSLSLTAALLRMQRQKSADAILKNALLSAEARIMSIAKFHAYLHTRSTIGRVNLADACIEILPDLSKSVGVRCLLEIEDAKKVDVSRRLAQKLMVIINELALNARKHAYEGQEGGSISVELRPDAGHRVNLCVQDSGPGLPENFDPAKSTGLGLRIVSSLVADLDGTLHWQTNGGAQFTISIPLD</sequence>
<comment type="caution">
    <text evidence="9">The sequence shown here is derived from an EMBL/GenBank/DDBJ whole genome shotgun (WGS) entry which is preliminary data.</text>
</comment>
<dbReference type="PROSITE" id="PS50109">
    <property type="entry name" value="HIS_KIN"/>
    <property type="match status" value="1"/>
</dbReference>
<dbReference type="InterPro" id="IPR003594">
    <property type="entry name" value="HATPase_dom"/>
</dbReference>
<dbReference type="RefSeq" id="WP_274351770.1">
    <property type="nucleotide sequence ID" value="NZ_JAQZSM010000005.1"/>
</dbReference>
<accession>A0ABT5T7I0</accession>
<dbReference type="Pfam" id="PF02518">
    <property type="entry name" value="HATPase_c"/>
    <property type="match status" value="1"/>
</dbReference>
<protein>
    <recommendedName>
        <fullName evidence="2">histidine kinase</fullName>
        <ecNumber evidence="2">2.7.13.3</ecNumber>
    </recommendedName>
</protein>